<keyword evidence="4" id="KW-1185">Reference proteome</keyword>
<proteinExistence type="predicted"/>
<feature type="compositionally biased region" description="Basic and acidic residues" evidence="1">
    <location>
        <begin position="191"/>
        <end position="208"/>
    </location>
</feature>
<keyword evidence="2" id="KW-0812">Transmembrane</keyword>
<feature type="compositionally biased region" description="Pro residues" evidence="1">
    <location>
        <begin position="143"/>
        <end position="161"/>
    </location>
</feature>
<dbReference type="Proteomes" id="UP001217918">
    <property type="component" value="Unassembled WGS sequence"/>
</dbReference>
<feature type="transmembrane region" description="Helical" evidence="2">
    <location>
        <begin position="22"/>
        <end position="45"/>
    </location>
</feature>
<dbReference type="EMBL" id="JAQQPM010000002">
    <property type="protein sequence ID" value="KAK2068397.1"/>
    <property type="molecule type" value="Genomic_DNA"/>
</dbReference>
<protein>
    <submittedName>
        <fullName evidence="3">Uncharacterized protein</fullName>
    </submittedName>
</protein>
<sequence length="208" mass="22261">MSGNTLPPGFLANGSNWTSQPWAWIAIPAGAVFVVAILAAVLYVLRRRRLRRRRADAPLTSPSDPALVEMWDVPRPPRRPRRLLPPPEEGLNDAGEAPPPYCGPYRKTGQSRESVAVMDGAASPPPPALDDDPAPATTTTALPPRPPSPASPSPLLPPPPVYEHAPARNSVMTERLRQDVATAWRFVGAHPAEDGEGAHGAGEARPEQ</sequence>
<evidence type="ECO:0000256" key="1">
    <source>
        <dbReference type="SAM" id="MobiDB-lite"/>
    </source>
</evidence>
<evidence type="ECO:0000313" key="3">
    <source>
        <dbReference type="EMBL" id="KAK2068397.1"/>
    </source>
</evidence>
<evidence type="ECO:0000256" key="2">
    <source>
        <dbReference type="SAM" id="Phobius"/>
    </source>
</evidence>
<keyword evidence="2" id="KW-0472">Membrane</keyword>
<organism evidence="3 4">
    <name type="scientific">Phyllachora maydis</name>
    <dbReference type="NCBI Taxonomy" id="1825666"/>
    <lineage>
        <taxon>Eukaryota</taxon>
        <taxon>Fungi</taxon>
        <taxon>Dikarya</taxon>
        <taxon>Ascomycota</taxon>
        <taxon>Pezizomycotina</taxon>
        <taxon>Sordariomycetes</taxon>
        <taxon>Sordariomycetidae</taxon>
        <taxon>Phyllachorales</taxon>
        <taxon>Phyllachoraceae</taxon>
        <taxon>Phyllachora</taxon>
    </lineage>
</organism>
<accession>A0AAD9I0Y8</accession>
<gene>
    <name evidence="3" type="ORF">P8C59_003036</name>
</gene>
<reference evidence="3" key="1">
    <citation type="journal article" date="2023" name="Mol. Plant Microbe Interact.">
        <title>Elucidating the Obligate Nature and Biological Capacity of an Invasive Fungal Corn Pathogen.</title>
        <authorList>
            <person name="MacCready J.S."/>
            <person name="Roggenkamp E.M."/>
            <person name="Gdanetz K."/>
            <person name="Chilvers M.I."/>
        </authorList>
    </citation>
    <scope>NUCLEOTIDE SEQUENCE</scope>
    <source>
        <strain evidence="3">PM02</strain>
    </source>
</reference>
<feature type="region of interest" description="Disordered" evidence="1">
    <location>
        <begin position="56"/>
        <end position="208"/>
    </location>
</feature>
<name>A0AAD9I0Y8_9PEZI</name>
<evidence type="ECO:0000313" key="4">
    <source>
        <dbReference type="Proteomes" id="UP001217918"/>
    </source>
</evidence>
<comment type="caution">
    <text evidence="3">The sequence shown here is derived from an EMBL/GenBank/DDBJ whole genome shotgun (WGS) entry which is preliminary data.</text>
</comment>
<keyword evidence="2" id="KW-1133">Transmembrane helix</keyword>
<dbReference type="AlphaFoldDB" id="A0AAD9I0Y8"/>